<organism evidence="1 2">
    <name type="scientific">Flagellimonas marina</name>
    <dbReference type="NCBI Taxonomy" id="1775168"/>
    <lineage>
        <taxon>Bacteria</taxon>
        <taxon>Pseudomonadati</taxon>
        <taxon>Bacteroidota</taxon>
        <taxon>Flavobacteriia</taxon>
        <taxon>Flavobacteriales</taxon>
        <taxon>Flavobacteriaceae</taxon>
        <taxon>Flagellimonas</taxon>
    </lineage>
</organism>
<evidence type="ECO:0000313" key="1">
    <source>
        <dbReference type="EMBL" id="MFC4221729.1"/>
    </source>
</evidence>
<name>A0ABV8PNL1_9FLAO</name>
<dbReference type="EMBL" id="JBHSCL010000009">
    <property type="protein sequence ID" value="MFC4221729.1"/>
    <property type="molecule type" value="Genomic_DNA"/>
</dbReference>
<comment type="caution">
    <text evidence="1">The sequence shown here is derived from an EMBL/GenBank/DDBJ whole genome shotgun (WGS) entry which is preliminary data.</text>
</comment>
<dbReference type="RefSeq" id="WP_379766892.1">
    <property type="nucleotide sequence ID" value="NZ_JBHSCL010000009.1"/>
</dbReference>
<gene>
    <name evidence="1" type="ORF">ACFOWS_16365</name>
</gene>
<reference evidence="2" key="1">
    <citation type="journal article" date="2019" name="Int. J. Syst. Evol. Microbiol.">
        <title>The Global Catalogue of Microorganisms (GCM) 10K type strain sequencing project: providing services to taxonomists for standard genome sequencing and annotation.</title>
        <authorList>
            <consortium name="The Broad Institute Genomics Platform"/>
            <consortium name="The Broad Institute Genome Sequencing Center for Infectious Disease"/>
            <person name="Wu L."/>
            <person name="Ma J."/>
        </authorList>
    </citation>
    <scope>NUCLEOTIDE SEQUENCE [LARGE SCALE GENOMIC DNA]</scope>
    <source>
        <strain evidence="2">CGMCC 1.15774</strain>
    </source>
</reference>
<protein>
    <submittedName>
        <fullName evidence="1">Uncharacterized protein</fullName>
    </submittedName>
</protein>
<dbReference type="Proteomes" id="UP001595841">
    <property type="component" value="Unassembled WGS sequence"/>
</dbReference>
<accession>A0ABV8PNL1</accession>
<evidence type="ECO:0000313" key="2">
    <source>
        <dbReference type="Proteomes" id="UP001595841"/>
    </source>
</evidence>
<sequence>MKIFYLGITASFFFITGWAQEVSKDTLHFKFDPNYMVITKNYEGVYAFMFKEEKLVTSAFGNIKEEELFFFTQSGFPPKKYNLKPNKIYCFQKFLRKRRGFFRDTSTGKLDAYKMMKYFDKHIVFFAVGNDFIKVDVHTSLAE</sequence>
<proteinExistence type="predicted"/>
<keyword evidence="2" id="KW-1185">Reference proteome</keyword>